<gene>
    <name evidence="2" type="ORF">AB0E89_23060</name>
</gene>
<feature type="region of interest" description="Disordered" evidence="1">
    <location>
        <begin position="125"/>
        <end position="146"/>
    </location>
</feature>
<protein>
    <submittedName>
        <fullName evidence="2">Proline dehydrogenase</fullName>
    </submittedName>
</protein>
<evidence type="ECO:0000313" key="3">
    <source>
        <dbReference type="Proteomes" id="UP001550739"/>
    </source>
</evidence>
<name>A0ABV2ZLG1_9ACTN</name>
<dbReference type="RefSeq" id="WP_361704534.1">
    <property type="nucleotide sequence ID" value="NZ_JBEZVE010000012.1"/>
</dbReference>
<reference evidence="2 3" key="1">
    <citation type="submission" date="2024-06" db="EMBL/GenBank/DDBJ databases">
        <title>The Natural Products Discovery Center: Release of the First 8490 Sequenced Strains for Exploring Actinobacteria Biosynthetic Diversity.</title>
        <authorList>
            <person name="Kalkreuter E."/>
            <person name="Kautsar S.A."/>
            <person name="Yang D."/>
            <person name="Bader C.D."/>
            <person name="Teijaro C.N."/>
            <person name="Fluegel L."/>
            <person name="Davis C.M."/>
            <person name="Simpson J.R."/>
            <person name="Lauterbach L."/>
            <person name="Steele A.D."/>
            <person name="Gui C."/>
            <person name="Meng S."/>
            <person name="Li G."/>
            <person name="Viehrig K."/>
            <person name="Ye F."/>
            <person name="Su P."/>
            <person name="Kiefer A.F."/>
            <person name="Nichols A."/>
            <person name="Cepeda A.J."/>
            <person name="Yan W."/>
            <person name="Fan B."/>
            <person name="Jiang Y."/>
            <person name="Adhikari A."/>
            <person name="Zheng C.-J."/>
            <person name="Schuster L."/>
            <person name="Cowan T.M."/>
            <person name="Smanski M.J."/>
            <person name="Chevrette M.G."/>
            <person name="De Carvalho L.P.S."/>
            <person name="Shen B."/>
        </authorList>
    </citation>
    <scope>NUCLEOTIDE SEQUENCE [LARGE SCALE GENOMIC DNA]</scope>
    <source>
        <strain evidence="2 3">NPDC033843</strain>
    </source>
</reference>
<comment type="caution">
    <text evidence="2">The sequence shown here is derived from an EMBL/GenBank/DDBJ whole genome shotgun (WGS) entry which is preliminary data.</text>
</comment>
<keyword evidence="3" id="KW-1185">Reference proteome</keyword>
<sequence>MDAGLAALVGAAIGSAASLGAASVSGRVQARSQHDQWRRQVRREAYTHYLAALHDRDVAMDDVLRALEADSPDQLVVDERVQQFITLARVVHRAAEVVLLEGPPAVGESVGKVADASSSLSSVMQRMVGDARSGDTSRKSADSALASERSSKLWDSVKEFRAVARDVLGNGD</sequence>
<proteinExistence type="predicted"/>
<accession>A0ABV2ZLG1</accession>
<dbReference type="Proteomes" id="UP001550739">
    <property type="component" value="Unassembled WGS sequence"/>
</dbReference>
<dbReference type="EMBL" id="JBEZVE010000012">
    <property type="protein sequence ID" value="MEU3783391.1"/>
    <property type="molecule type" value="Genomic_DNA"/>
</dbReference>
<organism evidence="2 3">
    <name type="scientific">Streptomyces sp. 900129855</name>
    <dbReference type="NCBI Taxonomy" id="3155129"/>
    <lineage>
        <taxon>Bacteria</taxon>
        <taxon>Bacillati</taxon>
        <taxon>Actinomycetota</taxon>
        <taxon>Actinomycetes</taxon>
        <taxon>Kitasatosporales</taxon>
        <taxon>Streptomycetaceae</taxon>
        <taxon>Streptomyces</taxon>
    </lineage>
</organism>
<feature type="compositionally biased region" description="Basic and acidic residues" evidence="1">
    <location>
        <begin position="132"/>
        <end position="141"/>
    </location>
</feature>
<evidence type="ECO:0000256" key="1">
    <source>
        <dbReference type="SAM" id="MobiDB-lite"/>
    </source>
</evidence>
<evidence type="ECO:0000313" key="2">
    <source>
        <dbReference type="EMBL" id="MEU3783391.1"/>
    </source>
</evidence>